<feature type="compositionally biased region" description="Polar residues" evidence="1">
    <location>
        <begin position="333"/>
        <end position="342"/>
    </location>
</feature>
<dbReference type="EMBL" id="DS268109">
    <property type="protein sequence ID" value="KMM64971.1"/>
    <property type="molecule type" value="Genomic_DNA"/>
</dbReference>
<protein>
    <submittedName>
        <fullName evidence="2">Uncharacterized protein</fullName>
    </submittedName>
</protein>
<accession>A0A0J6EWN2</accession>
<evidence type="ECO:0000313" key="2">
    <source>
        <dbReference type="EMBL" id="KMM64971.1"/>
    </source>
</evidence>
<feature type="compositionally biased region" description="Basic and acidic residues" evidence="1">
    <location>
        <begin position="790"/>
        <end position="801"/>
    </location>
</feature>
<dbReference type="VEuPathDB" id="FungiDB:CPAG_01323"/>
<feature type="compositionally biased region" description="Basic and acidic residues" evidence="1">
    <location>
        <begin position="823"/>
        <end position="833"/>
    </location>
</feature>
<name>A0A0J6EWN2_COCPO</name>
<reference evidence="3" key="2">
    <citation type="journal article" date="2009" name="Genome Res.">
        <title>Comparative genomic analyses of the human fungal pathogens Coccidioides and their relatives.</title>
        <authorList>
            <person name="Sharpton T.J."/>
            <person name="Stajich J.E."/>
            <person name="Rounsley S.D."/>
            <person name="Gardner M.J."/>
            <person name="Wortman J.R."/>
            <person name="Jordar V.S."/>
            <person name="Maiti R."/>
            <person name="Kodira C.D."/>
            <person name="Neafsey D.E."/>
            <person name="Zeng Q."/>
            <person name="Hung C.-Y."/>
            <person name="McMahan C."/>
            <person name="Muszewska A."/>
            <person name="Grynberg M."/>
            <person name="Mandel M.A."/>
            <person name="Kellner E.M."/>
            <person name="Barker B.M."/>
            <person name="Galgiani J.N."/>
            <person name="Orbach M.J."/>
            <person name="Kirkland T.N."/>
            <person name="Cole G.T."/>
            <person name="Henn M.R."/>
            <person name="Birren B.W."/>
            <person name="Taylor J.W."/>
        </authorList>
    </citation>
    <scope>NUCLEOTIDE SEQUENCE [LARGE SCALE GENOMIC DNA]</scope>
    <source>
        <strain evidence="3">RMSCC 3488</strain>
    </source>
</reference>
<reference evidence="3" key="3">
    <citation type="journal article" date="2010" name="Genome Res.">
        <title>Population genomic sequencing of Coccidioides fungi reveals recent hybridization and transposon control.</title>
        <authorList>
            <person name="Neafsey D.E."/>
            <person name="Barker B.M."/>
            <person name="Sharpton T.J."/>
            <person name="Stajich J.E."/>
            <person name="Park D.J."/>
            <person name="Whiston E."/>
            <person name="Hung C.-Y."/>
            <person name="McMahan C."/>
            <person name="White J."/>
            <person name="Sykes S."/>
            <person name="Heiman D."/>
            <person name="Young S."/>
            <person name="Zeng Q."/>
            <person name="Abouelleil A."/>
            <person name="Aftuck L."/>
            <person name="Bessette D."/>
            <person name="Brown A."/>
            <person name="FitzGerald M."/>
            <person name="Lui A."/>
            <person name="Macdonald J.P."/>
            <person name="Priest M."/>
            <person name="Orbach M.J."/>
            <person name="Galgiani J.N."/>
            <person name="Kirkland T.N."/>
            <person name="Cole G.T."/>
            <person name="Birren B.W."/>
            <person name="Henn M.R."/>
            <person name="Taylor J.W."/>
            <person name="Rounsley S.D."/>
        </authorList>
    </citation>
    <scope>NUCLEOTIDE SEQUENCE [LARGE SCALE GENOMIC DNA]</scope>
    <source>
        <strain evidence="3">RMSCC 3488</strain>
    </source>
</reference>
<gene>
    <name evidence="2" type="ORF">CPAG_01323</name>
</gene>
<dbReference type="AlphaFoldDB" id="A0A0J6EWN2"/>
<feature type="region of interest" description="Disordered" evidence="1">
    <location>
        <begin position="109"/>
        <end position="155"/>
    </location>
</feature>
<reference evidence="2 3" key="1">
    <citation type="submission" date="2007-06" db="EMBL/GenBank/DDBJ databases">
        <title>The Genome Sequence of Coccidioides posadasii RMSCC_3488.</title>
        <authorList>
            <consortium name="Coccidioides Genome Resources Consortium"/>
            <consortium name="The Broad Institute Genome Sequencing Platform"/>
            <person name="Henn M.R."/>
            <person name="Sykes S."/>
            <person name="Young S."/>
            <person name="Jaffe D."/>
            <person name="Berlin A."/>
            <person name="Alvarez P."/>
            <person name="Butler J."/>
            <person name="Gnerre S."/>
            <person name="Grabherr M."/>
            <person name="Mauceli E."/>
            <person name="Brockman W."/>
            <person name="Kodira C."/>
            <person name="Alvarado L."/>
            <person name="Zeng Q."/>
            <person name="Crawford M."/>
            <person name="Antoine C."/>
            <person name="Devon K."/>
            <person name="Galgiani J."/>
            <person name="Orsborn K."/>
            <person name="Lewis M.L."/>
            <person name="Nusbaum C."/>
            <person name="Galagan J."/>
            <person name="Birren B."/>
        </authorList>
    </citation>
    <scope>NUCLEOTIDE SEQUENCE [LARGE SCALE GENOMIC DNA]</scope>
    <source>
        <strain evidence="2 3">RMSCC 3488</strain>
    </source>
</reference>
<feature type="compositionally biased region" description="Polar residues" evidence="1">
    <location>
        <begin position="368"/>
        <end position="391"/>
    </location>
</feature>
<feature type="region of interest" description="Disordered" evidence="1">
    <location>
        <begin position="790"/>
        <end position="843"/>
    </location>
</feature>
<evidence type="ECO:0000313" key="3">
    <source>
        <dbReference type="Proteomes" id="UP000054567"/>
    </source>
</evidence>
<evidence type="ECO:0000256" key="1">
    <source>
        <dbReference type="SAM" id="MobiDB-lite"/>
    </source>
</evidence>
<dbReference type="Proteomes" id="UP000054567">
    <property type="component" value="Unassembled WGS sequence"/>
</dbReference>
<sequence length="899" mass="98967">MAEEKPDISLIESVNLSGVWNRNVDDKVSLRLVMTVKARPSAIIPIFQLNDGLEIQITNEYVYSAAYKDFEPASSFGNHLSLGGQDVDEIQGSYPRHQENLPRRLYTSGMKLSPSPRKERLFPPSPSTTSGSDDSIFEPGHDATRRISDGSQRSKALEEGEVPIVLEYYVESDTASRRADSGQFGTSNPEHGNLWNMESNYLTPGSMVRRRYPSHQREESTTTIIHCAPKTQSRSNDRDIVDSNRSLTVALSPRKADLNIPKRGIKSRIPIKVETDFQASKSLREAHTQPRFMSELEALTSDATNLTDSEVLCNAKDIQALQVAGPRSPTFAGGSSFSSPKAIQTPGVADRERMSNSAPGKSHEERTQQLQSTPTSQVGLKNRTAVSTGKASWQKRETDLLIHIGEEPESDIFFHRGGRSDFVASWLQGRSCRNDNGVAKKDRIDRSRSGSEAPLAIDNRFDRISAWNLETTEDQSGHRSPLLVDRISLPSPTPSSKLSMPWNSAEELAGRSADSLSLMDLVNIEHIPTEVSKPAITNMNGTLSIKIPHNGMCETIIIYEADIEIQFNDSTCANSQVAQSVSPGSENGQHIAAVKWQIEYKPEWVPKLSAASGSYECKISDLCRSLNIGRVRLEIAPDRNHRECINVCRSCGDQGEMVDGEEDLKVLLNQLASYRSILSFFSLVRRSLDLRVEGMYQSAVASRFHNVTGRPKRVLRVTLSSLAIFTIGVFSVLFMNAGSHYSVGGYIGGSKEILGCLPASLECQIFRRRAKLTGAGKGLITSRITPKEAQDIYSGSERRDNPGQAQEKASTDALGSGGATVSEDLHRKQRDLGNDMTEMPTRQDLRVAEKLTTIISTSAPNATVAGQQLNTKSVEGVSHDSSLRDRIDRLLGWRGPLGH</sequence>
<dbReference type="OrthoDB" id="5599552at2759"/>
<organism evidence="2 3">
    <name type="scientific">Coccidioides posadasii RMSCC 3488</name>
    <dbReference type="NCBI Taxonomy" id="454284"/>
    <lineage>
        <taxon>Eukaryota</taxon>
        <taxon>Fungi</taxon>
        <taxon>Dikarya</taxon>
        <taxon>Ascomycota</taxon>
        <taxon>Pezizomycotina</taxon>
        <taxon>Eurotiomycetes</taxon>
        <taxon>Eurotiomycetidae</taxon>
        <taxon>Onygenales</taxon>
        <taxon>Onygenaceae</taxon>
        <taxon>Coccidioides</taxon>
    </lineage>
</organism>
<feature type="compositionally biased region" description="Basic and acidic residues" evidence="1">
    <location>
        <begin position="139"/>
        <end position="148"/>
    </location>
</feature>
<proteinExistence type="predicted"/>
<feature type="region of interest" description="Disordered" evidence="1">
    <location>
        <begin position="327"/>
        <end position="391"/>
    </location>
</feature>